<sequence length="155" mass="17100">MEDQKSSLQEGVCLMPLSSDVCLRKETDHKSSTAVATIDVHQANDLIHSAGYSYLDVRTTEEFNKDHVAVENVLNVPYIFKTPEGRVKNPQFLEQVMSACNKDVHLVVACQGGGRSLLASEELMNAGYEHVRNMGGGFSAWIENGLVTMKSKLIE</sequence>
<dbReference type="InterPro" id="IPR001763">
    <property type="entry name" value="Rhodanese-like_dom"/>
</dbReference>
<organism evidence="2 3">
    <name type="scientific">Thalictrum thalictroides</name>
    <name type="common">Rue-anemone</name>
    <name type="synonym">Anemone thalictroides</name>
    <dbReference type="NCBI Taxonomy" id="46969"/>
    <lineage>
        <taxon>Eukaryota</taxon>
        <taxon>Viridiplantae</taxon>
        <taxon>Streptophyta</taxon>
        <taxon>Embryophyta</taxon>
        <taxon>Tracheophyta</taxon>
        <taxon>Spermatophyta</taxon>
        <taxon>Magnoliopsida</taxon>
        <taxon>Ranunculales</taxon>
        <taxon>Ranunculaceae</taxon>
        <taxon>Thalictroideae</taxon>
        <taxon>Thalictrum</taxon>
    </lineage>
</organism>
<dbReference type="SUPFAM" id="SSF52821">
    <property type="entry name" value="Rhodanese/Cell cycle control phosphatase"/>
    <property type="match status" value="1"/>
</dbReference>
<evidence type="ECO:0000313" key="3">
    <source>
        <dbReference type="Proteomes" id="UP000554482"/>
    </source>
</evidence>
<protein>
    <submittedName>
        <fullName evidence="2">High arsenic content 1 protein</fullName>
    </submittedName>
</protein>
<dbReference type="SMART" id="SM00450">
    <property type="entry name" value="RHOD"/>
    <property type="match status" value="1"/>
</dbReference>
<dbReference type="PROSITE" id="PS50206">
    <property type="entry name" value="RHODANESE_3"/>
    <property type="match status" value="1"/>
</dbReference>
<dbReference type="PANTHER" id="PTHR44542:SF12">
    <property type="entry name" value="THIOSULFATE SULFURTRANSFERASE 18"/>
    <property type="match status" value="1"/>
</dbReference>
<dbReference type="Proteomes" id="UP000554482">
    <property type="component" value="Unassembled WGS sequence"/>
</dbReference>
<evidence type="ECO:0000259" key="1">
    <source>
        <dbReference type="PROSITE" id="PS50206"/>
    </source>
</evidence>
<dbReference type="AlphaFoldDB" id="A0A7J6WYD2"/>
<evidence type="ECO:0000313" key="2">
    <source>
        <dbReference type="EMBL" id="KAF5201927.1"/>
    </source>
</evidence>
<dbReference type="Pfam" id="PF00581">
    <property type="entry name" value="Rhodanese"/>
    <property type="match status" value="1"/>
</dbReference>
<gene>
    <name evidence="2" type="ORF">FRX31_008488</name>
</gene>
<dbReference type="PANTHER" id="PTHR44542">
    <property type="entry name" value="THIOSULFATE SULFURTRANSFERASE 18"/>
    <property type="match status" value="1"/>
</dbReference>
<proteinExistence type="predicted"/>
<name>A0A7J6WYD2_THATH</name>
<dbReference type="InterPro" id="IPR044684">
    <property type="entry name" value="STR17/STR18/HARC1-like"/>
</dbReference>
<keyword evidence="3" id="KW-1185">Reference proteome</keyword>
<dbReference type="OrthoDB" id="566238at2759"/>
<comment type="caution">
    <text evidence="2">The sequence shown here is derived from an EMBL/GenBank/DDBJ whole genome shotgun (WGS) entry which is preliminary data.</text>
</comment>
<feature type="domain" description="Rhodanese" evidence="1">
    <location>
        <begin position="48"/>
        <end position="150"/>
    </location>
</feature>
<dbReference type="InterPro" id="IPR036873">
    <property type="entry name" value="Rhodanese-like_dom_sf"/>
</dbReference>
<dbReference type="CDD" id="cd00158">
    <property type="entry name" value="RHOD"/>
    <property type="match status" value="1"/>
</dbReference>
<dbReference type="EMBL" id="JABWDY010008780">
    <property type="protein sequence ID" value="KAF5201927.1"/>
    <property type="molecule type" value="Genomic_DNA"/>
</dbReference>
<accession>A0A7J6WYD2</accession>
<dbReference type="Gene3D" id="3.40.250.10">
    <property type="entry name" value="Rhodanese-like domain"/>
    <property type="match status" value="1"/>
</dbReference>
<reference evidence="2 3" key="1">
    <citation type="submission" date="2020-06" db="EMBL/GenBank/DDBJ databases">
        <title>Transcriptomic and genomic resources for Thalictrum thalictroides and T. hernandezii: Facilitating candidate gene discovery in an emerging model plant lineage.</title>
        <authorList>
            <person name="Arias T."/>
            <person name="Riano-Pachon D.M."/>
            <person name="Di Stilio V.S."/>
        </authorList>
    </citation>
    <scope>NUCLEOTIDE SEQUENCE [LARGE SCALE GENOMIC DNA]</scope>
    <source>
        <strain evidence="3">cv. WT478/WT964</strain>
        <tissue evidence="2">Leaves</tissue>
    </source>
</reference>
<dbReference type="GO" id="GO:0003824">
    <property type="term" value="F:catalytic activity"/>
    <property type="evidence" value="ECO:0007669"/>
    <property type="project" value="InterPro"/>
</dbReference>